<feature type="compositionally biased region" description="Polar residues" evidence="20">
    <location>
        <begin position="10"/>
        <end position="23"/>
    </location>
</feature>
<comment type="catalytic activity">
    <reaction evidence="15">
        <text>a 5,6-dihydrouridine in mRNA + NAD(+) = a uridine in mRNA + NADH + H(+)</text>
        <dbReference type="Rhea" id="RHEA:69851"/>
        <dbReference type="Rhea" id="RHEA-COMP:14658"/>
        <dbReference type="Rhea" id="RHEA-COMP:17789"/>
        <dbReference type="ChEBI" id="CHEBI:15378"/>
        <dbReference type="ChEBI" id="CHEBI:57540"/>
        <dbReference type="ChEBI" id="CHEBI:57945"/>
        <dbReference type="ChEBI" id="CHEBI:65315"/>
        <dbReference type="ChEBI" id="CHEBI:74443"/>
    </reaction>
    <physiologicalReaction direction="right-to-left" evidence="15">
        <dbReference type="Rhea" id="RHEA:69853"/>
    </physiologicalReaction>
</comment>
<dbReference type="SUPFAM" id="SSF51395">
    <property type="entry name" value="FMN-linked oxidoreductases"/>
    <property type="match status" value="1"/>
</dbReference>
<protein>
    <recommendedName>
        <fullName evidence="19">tRNA-dihydrouridine(47) synthase [NAD(P)(+)]</fullName>
        <ecNumber evidence="19">1.3.1.-</ecNumber>
    </recommendedName>
    <alternativeName>
        <fullName evidence="19">tRNA-dihydrouridine synthase 3</fullName>
    </alternativeName>
</protein>
<dbReference type="Ensembl" id="ENSOKIT00005054745.1">
    <property type="protein sequence ID" value="ENSOKIP00005051824.1"/>
    <property type="gene ID" value="ENSOKIG00005021219.1"/>
</dbReference>
<evidence type="ECO:0000256" key="6">
    <source>
        <dbReference type="ARBA" id="ARBA00022723"/>
    </source>
</evidence>
<dbReference type="Gene3D" id="3.20.20.70">
    <property type="entry name" value="Aldolase class I"/>
    <property type="match status" value="1"/>
</dbReference>
<evidence type="ECO:0000256" key="12">
    <source>
        <dbReference type="ARBA" id="ARBA00023027"/>
    </source>
</evidence>
<dbReference type="GO" id="GO:0050660">
    <property type="term" value="F:flavin adenine dinucleotide binding"/>
    <property type="evidence" value="ECO:0007669"/>
    <property type="project" value="UniProtKB-UniRule"/>
</dbReference>
<evidence type="ECO:0000256" key="4">
    <source>
        <dbReference type="ARBA" id="ARBA00022664"/>
    </source>
</evidence>
<dbReference type="PANTHER" id="PTHR45846:SF1">
    <property type="entry name" value="TRNA-DIHYDROURIDINE(47) SYNTHASE [NAD(P)(+)]-LIKE"/>
    <property type="match status" value="1"/>
</dbReference>
<keyword evidence="3 19" id="KW-0288">FMN</keyword>
<sequence>MFISEGVMETETSPNIPTESHGMNGTDKGRAAIKTQFLTTKEKFHELLDSGGKGPNDDKASDDAAPKETAEDSLEEPQEKKFKVDPDEQERRKKQNSKRIRGQNKSRPHMKPTSYDNRRLCPSIIQERETKCVYGDKCKFIHDVAEYMALKPADVGEHCYLYDTFGKCHYGLSCRFARAHISADLKNLANEERVKAMEGRTPVRNSLDKDLQWRLRKKVVPFTASDAYMKTVFKGGHKAGEGWKKAATAENVDNCCSAVVHSQCSEGEKPQTTDNEGTEVSQENLALVKTIGPLTDADVIKLRQCEKKQVDFKDKLYLAPLTTCGNLPFRRICKRFGADITCGEMAMCTNLLQGQSSEWALLKRHESEDLFGVQVEGCFPDTMTRCAELLNNKIDVDFVDINSGCPIDLVYKKGGGCGLMTRTNKFEQIIRGMNSVLDVPLTVKIRTGVQEKANIAHKLIPEMKKWGVSMITLHGRSREQRYTKSADWDYINTCSQLASPIPLFGNGDILSYYDAMKARETEVSGIMLARGALIKPWVFTEIKERRDWDISSSERLDVLRDFTHYGLEHWGSDTQGLEKTRNFLLEWLSFMCRYIPVGLLEQVPQRINERPPYYMGRDYLESLMASQHVGDWIKISEMLLGPVPKNFNFLPKHKANAYK</sequence>
<dbReference type="CDD" id="cd02801">
    <property type="entry name" value="DUS_like_FMN"/>
    <property type="match status" value="1"/>
</dbReference>
<evidence type="ECO:0000256" key="18">
    <source>
        <dbReference type="PROSITE-ProRule" id="PRU00723"/>
    </source>
</evidence>
<keyword evidence="2 19" id="KW-0285">Flavoprotein</keyword>
<feature type="domain" description="C3H1-type" evidence="21">
    <location>
        <begin position="158"/>
        <end position="183"/>
    </location>
</feature>
<comment type="catalytic activity">
    <reaction evidence="14">
        <text>5,6-dihydrouridine(47) in tRNA + NAD(+) = uridine(47) in tRNA + NADH + H(+)</text>
        <dbReference type="Rhea" id="RHEA:53364"/>
        <dbReference type="Rhea" id="RHEA-COMP:13539"/>
        <dbReference type="Rhea" id="RHEA-COMP:13540"/>
        <dbReference type="ChEBI" id="CHEBI:15378"/>
        <dbReference type="ChEBI" id="CHEBI:57540"/>
        <dbReference type="ChEBI" id="CHEBI:57945"/>
        <dbReference type="ChEBI" id="CHEBI:65315"/>
        <dbReference type="ChEBI" id="CHEBI:74443"/>
        <dbReference type="EC" id="1.3.1.89"/>
    </reaction>
    <physiologicalReaction direction="right-to-left" evidence="14">
        <dbReference type="Rhea" id="RHEA:53366"/>
    </physiologicalReaction>
</comment>
<dbReference type="PROSITE" id="PS01136">
    <property type="entry name" value="UPF0034"/>
    <property type="match status" value="1"/>
</dbReference>
<keyword evidence="7" id="KW-0677">Repeat</keyword>
<dbReference type="Proteomes" id="UP000694557">
    <property type="component" value="Unassembled WGS sequence"/>
</dbReference>
<comment type="function">
    <text evidence="13">Catalyzes the synthesis of dihydrouridine, a modified base, in various RNAs, such as tRNAs, mRNAs and some long non-coding RNAs (lncRNAs). Mainly modifies the uridine in position 47 (U47) in the D-loop of most cytoplasmic tRNAs. Also able to mediate the formation of dihydrouridine in some mRNAs, thereby regulating their translation.</text>
</comment>
<evidence type="ECO:0000256" key="10">
    <source>
        <dbReference type="ARBA" id="ARBA00022857"/>
    </source>
</evidence>
<evidence type="ECO:0000256" key="16">
    <source>
        <dbReference type="ARBA" id="ARBA00049447"/>
    </source>
</evidence>
<evidence type="ECO:0000256" key="1">
    <source>
        <dbReference type="ARBA" id="ARBA00001917"/>
    </source>
</evidence>
<dbReference type="InterPro" id="IPR018517">
    <property type="entry name" value="tRNA_hU_synthase_CS"/>
</dbReference>
<evidence type="ECO:0000313" key="23">
    <source>
        <dbReference type="Proteomes" id="UP000694557"/>
    </source>
</evidence>
<dbReference type="GO" id="GO:0102265">
    <property type="term" value="F:tRNA-dihydrouridine47 synthase activity"/>
    <property type="evidence" value="ECO:0007669"/>
    <property type="project" value="UniProtKB-EC"/>
</dbReference>
<keyword evidence="10" id="KW-0521">NADP</keyword>
<keyword evidence="11 19" id="KW-0560">Oxidoreductase</keyword>
<evidence type="ECO:0000259" key="21">
    <source>
        <dbReference type="PROSITE" id="PS50103"/>
    </source>
</evidence>
<evidence type="ECO:0000256" key="15">
    <source>
        <dbReference type="ARBA" id="ARBA00048342"/>
    </source>
</evidence>
<dbReference type="AlphaFoldDB" id="A0A8C7H8C4"/>
<feature type="region of interest" description="Disordered" evidence="20">
    <location>
        <begin position="1"/>
        <end position="119"/>
    </location>
</feature>
<evidence type="ECO:0000313" key="22">
    <source>
        <dbReference type="Ensembl" id="ENSOKIP00005051824.1"/>
    </source>
</evidence>
<keyword evidence="9 18" id="KW-0862">Zinc</keyword>
<keyword evidence="8 18" id="KW-0863">Zinc-finger</keyword>
<reference evidence="22" key="1">
    <citation type="submission" date="2025-08" db="UniProtKB">
        <authorList>
            <consortium name="Ensembl"/>
        </authorList>
    </citation>
    <scope>IDENTIFICATION</scope>
</reference>
<comment type="cofactor">
    <cofactor evidence="1 19">
        <name>FMN</name>
        <dbReference type="ChEBI" id="CHEBI:58210"/>
    </cofactor>
</comment>
<reference evidence="22" key="2">
    <citation type="submission" date="2025-09" db="UniProtKB">
        <authorList>
            <consortium name="Ensembl"/>
        </authorList>
    </citation>
    <scope>IDENTIFICATION</scope>
</reference>
<dbReference type="FunFam" id="4.10.1000.10:FF:000029">
    <property type="entry name" value="tRNA-dihydrouridine(47) synthase [NAD(P)(+)]"/>
    <property type="match status" value="1"/>
</dbReference>
<evidence type="ECO:0000256" key="19">
    <source>
        <dbReference type="RuleBase" id="RU291113"/>
    </source>
</evidence>
<proteinExistence type="inferred from homology"/>
<dbReference type="InterPro" id="IPR035587">
    <property type="entry name" value="DUS-like_FMN-bd"/>
</dbReference>
<dbReference type="PANTHER" id="PTHR45846">
    <property type="entry name" value="TRNA-DIHYDROURIDINE(47) SYNTHASE [NAD(P)(+)]-LIKE"/>
    <property type="match status" value="1"/>
</dbReference>
<evidence type="ECO:0000256" key="17">
    <source>
        <dbReference type="ARBA" id="ARBA00049513"/>
    </source>
</evidence>
<evidence type="ECO:0000256" key="11">
    <source>
        <dbReference type="ARBA" id="ARBA00023002"/>
    </source>
</evidence>
<keyword evidence="23" id="KW-1185">Reference proteome</keyword>
<dbReference type="Pfam" id="PF01207">
    <property type="entry name" value="Dus"/>
    <property type="match status" value="1"/>
</dbReference>
<organism evidence="22 23">
    <name type="scientific">Oncorhynchus kisutch</name>
    <name type="common">Coho salmon</name>
    <name type="synonym">Salmo kisutch</name>
    <dbReference type="NCBI Taxonomy" id="8019"/>
    <lineage>
        <taxon>Eukaryota</taxon>
        <taxon>Metazoa</taxon>
        <taxon>Chordata</taxon>
        <taxon>Craniata</taxon>
        <taxon>Vertebrata</taxon>
        <taxon>Euteleostomi</taxon>
        <taxon>Actinopterygii</taxon>
        <taxon>Neopterygii</taxon>
        <taxon>Teleostei</taxon>
        <taxon>Protacanthopterygii</taxon>
        <taxon>Salmoniformes</taxon>
        <taxon>Salmonidae</taxon>
        <taxon>Salmoninae</taxon>
        <taxon>Oncorhynchus</taxon>
    </lineage>
</organism>
<feature type="compositionally biased region" description="Basic and acidic residues" evidence="20">
    <location>
        <begin position="77"/>
        <end position="91"/>
    </location>
</feature>
<dbReference type="EC" id="1.3.1.-" evidence="19"/>
<dbReference type="Gene3D" id="4.10.1000.10">
    <property type="entry name" value="Zinc finger, CCCH-type"/>
    <property type="match status" value="1"/>
</dbReference>
<dbReference type="FunFam" id="3.20.20.70:FF:000067">
    <property type="entry name" value="tRNA-dihydrouridine(47) synthase [NAD(P)(+)]"/>
    <property type="match status" value="1"/>
</dbReference>
<comment type="similarity">
    <text evidence="19">Belongs to the dus family. Dus3 subfamily.</text>
</comment>
<feature type="zinc finger region" description="C3H1-type" evidence="18">
    <location>
        <begin position="115"/>
        <end position="145"/>
    </location>
</feature>
<keyword evidence="5 19" id="KW-0819">tRNA processing</keyword>
<keyword evidence="12" id="KW-0520">NAD</keyword>
<keyword evidence="4" id="KW-0507">mRNA processing</keyword>
<evidence type="ECO:0000256" key="7">
    <source>
        <dbReference type="ARBA" id="ARBA00022737"/>
    </source>
</evidence>
<keyword evidence="6 18" id="KW-0479">Metal-binding</keyword>
<evidence type="ECO:0000256" key="9">
    <source>
        <dbReference type="ARBA" id="ARBA00022833"/>
    </source>
</evidence>
<feature type="compositionally biased region" description="Basic and acidic residues" evidence="20">
    <location>
        <begin position="55"/>
        <end position="70"/>
    </location>
</feature>
<dbReference type="InterPro" id="IPR013785">
    <property type="entry name" value="Aldolase_TIM"/>
</dbReference>
<dbReference type="GO" id="GO:0006397">
    <property type="term" value="P:mRNA processing"/>
    <property type="evidence" value="ECO:0007669"/>
    <property type="project" value="UniProtKB-KW"/>
</dbReference>
<evidence type="ECO:0000256" key="5">
    <source>
        <dbReference type="ARBA" id="ARBA00022694"/>
    </source>
</evidence>
<dbReference type="GO" id="GO:0003723">
    <property type="term" value="F:RNA binding"/>
    <property type="evidence" value="ECO:0007669"/>
    <property type="project" value="TreeGrafter"/>
</dbReference>
<dbReference type="GeneTree" id="ENSGT00550000075134"/>
<evidence type="ECO:0000256" key="8">
    <source>
        <dbReference type="ARBA" id="ARBA00022771"/>
    </source>
</evidence>
<dbReference type="GO" id="GO:0008270">
    <property type="term" value="F:zinc ion binding"/>
    <property type="evidence" value="ECO:0007669"/>
    <property type="project" value="UniProtKB-KW"/>
</dbReference>
<dbReference type="PROSITE" id="PS50103">
    <property type="entry name" value="ZF_C3H1"/>
    <property type="match status" value="2"/>
</dbReference>
<gene>
    <name evidence="22" type="primary">DUS3L</name>
    <name evidence="22" type="synonym">dus3l</name>
</gene>
<dbReference type="InterPro" id="IPR000571">
    <property type="entry name" value="Znf_CCCH"/>
</dbReference>
<evidence type="ECO:0000256" key="14">
    <source>
        <dbReference type="ARBA" id="ARBA00048266"/>
    </source>
</evidence>
<evidence type="ECO:0000256" key="20">
    <source>
        <dbReference type="SAM" id="MobiDB-lite"/>
    </source>
</evidence>
<evidence type="ECO:0000256" key="3">
    <source>
        <dbReference type="ARBA" id="ARBA00022643"/>
    </source>
</evidence>
<comment type="catalytic activity">
    <reaction evidence="16">
        <text>a 5,6-dihydrouridine in mRNA + NADP(+) = a uridine in mRNA + NADPH + H(+)</text>
        <dbReference type="Rhea" id="RHEA:69855"/>
        <dbReference type="Rhea" id="RHEA-COMP:14658"/>
        <dbReference type="Rhea" id="RHEA-COMP:17789"/>
        <dbReference type="ChEBI" id="CHEBI:15378"/>
        <dbReference type="ChEBI" id="CHEBI:57783"/>
        <dbReference type="ChEBI" id="CHEBI:58349"/>
        <dbReference type="ChEBI" id="CHEBI:65315"/>
        <dbReference type="ChEBI" id="CHEBI:74443"/>
    </reaction>
    <physiologicalReaction direction="right-to-left" evidence="16">
        <dbReference type="Rhea" id="RHEA:69857"/>
    </physiologicalReaction>
</comment>
<dbReference type="Pfam" id="PF25585">
    <property type="entry name" value="zf-CCCH_DUS3L"/>
    <property type="match status" value="2"/>
</dbReference>
<comment type="catalytic activity">
    <reaction evidence="17">
        <text>5,6-dihydrouridine(47) in tRNA + NADP(+) = uridine(47) in tRNA + NADPH + H(+)</text>
        <dbReference type="Rhea" id="RHEA:53360"/>
        <dbReference type="Rhea" id="RHEA-COMP:13539"/>
        <dbReference type="Rhea" id="RHEA-COMP:13540"/>
        <dbReference type="ChEBI" id="CHEBI:15378"/>
        <dbReference type="ChEBI" id="CHEBI:57783"/>
        <dbReference type="ChEBI" id="CHEBI:58349"/>
        <dbReference type="ChEBI" id="CHEBI:65315"/>
        <dbReference type="ChEBI" id="CHEBI:74443"/>
        <dbReference type="EC" id="1.3.1.89"/>
    </reaction>
    <physiologicalReaction direction="right-to-left" evidence="17">
        <dbReference type="Rhea" id="RHEA:53362"/>
    </physiologicalReaction>
</comment>
<feature type="zinc finger region" description="C3H1-type" evidence="18">
    <location>
        <begin position="158"/>
        <end position="183"/>
    </location>
</feature>
<evidence type="ECO:0000256" key="13">
    <source>
        <dbReference type="ARBA" id="ARBA00045365"/>
    </source>
</evidence>
<evidence type="ECO:0000256" key="2">
    <source>
        <dbReference type="ARBA" id="ARBA00022630"/>
    </source>
</evidence>
<feature type="domain" description="C3H1-type" evidence="21">
    <location>
        <begin position="115"/>
        <end position="145"/>
    </location>
</feature>
<feature type="compositionally biased region" description="Basic residues" evidence="20">
    <location>
        <begin position="92"/>
        <end position="110"/>
    </location>
</feature>
<accession>A0A8C7H8C4</accession>
<name>A0A8C7H8C4_ONCKI</name>